<feature type="region of interest" description="Disordered" evidence="1">
    <location>
        <begin position="579"/>
        <end position="607"/>
    </location>
</feature>
<dbReference type="ExpressionAtlas" id="A0A2K3DDF8">
    <property type="expression patterns" value="baseline"/>
</dbReference>
<dbReference type="GeneID" id="5720082"/>
<dbReference type="AlphaFoldDB" id="A0A2K3DDF8"/>
<dbReference type="RefSeq" id="XP_042920980.1">
    <property type="nucleotide sequence ID" value="XM_043065606.1"/>
</dbReference>
<feature type="region of interest" description="Disordered" evidence="1">
    <location>
        <begin position="483"/>
        <end position="528"/>
    </location>
</feature>
<feature type="compositionally biased region" description="Low complexity" evidence="1">
    <location>
        <begin position="582"/>
        <end position="607"/>
    </location>
</feature>
<feature type="compositionally biased region" description="Polar residues" evidence="1">
    <location>
        <begin position="181"/>
        <end position="190"/>
    </location>
</feature>
<feature type="compositionally biased region" description="Pro residues" evidence="1">
    <location>
        <begin position="171"/>
        <end position="180"/>
    </location>
</feature>
<feature type="compositionally biased region" description="Low complexity" evidence="1">
    <location>
        <begin position="505"/>
        <end position="528"/>
    </location>
</feature>
<dbReference type="EMBL" id="CM008970">
    <property type="protein sequence ID" value="PNW78572.1"/>
    <property type="molecule type" value="Genomic_DNA"/>
</dbReference>
<dbReference type="OrthoDB" id="552951at2759"/>
<dbReference type="Proteomes" id="UP000006906">
    <property type="component" value="Chromosome 9"/>
</dbReference>
<feature type="compositionally biased region" description="Gly residues" evidence="1">
    <location>
        <begin position="146"/>
        <end position="160"/>
    </location>
</feature>
<name>A0A2K3DDF8_CHLRE</name>
<dbReference type="Gramene" id="PNW78572">
    <property type="protein sequence ID" value="PNW78572"/>
    <property type="gene ID" value="CHLRE_09g391700v5"/>
</dbReference>
<gene>
    <name evidence="2" type="ORF">CHLRE_09g391700v5</name>
</gene>
<accession>A0A2K3DDF8</accession>
<feature type="region of interest" description="Disordered" evidence="1">
    <location>
        <begin position="220"/>
        <end position="254"/>
    </location>
</feature>
<feature type="compositionally biased region" description="Low complexity" evidence="1">
    <location>
        <begin position="244"/>
        <end position="254"/>
    </location>
</feature>
<proteinExistence type="predicted"/>
<organism evidence="2 3">
    <name type="scientific">Chlamydomonas reinhardtii</name>
    <name type="common">Chlamydomonas smithii</name>
    <dbReference type="NCBI Taxonomy" id="3055"/>
    <lineage>
        <taxon>Eukaryota</taxon>
        <taxon>Viridiplantae</taxon>
        <taxon>Chlorophyta</taxon>
        <taxon>core chlorophytes</taxon>
        <taxon>Chlorophyceae</taxon>
        <taxon>CS clade</taxon>
        <taxon>Chlamydomonadales</taxon>
        <taxon>Chlamydomonadaceae</taxon>
        <taxon>Chlamydomonas</taxon>
    </lineage>
</organism>
<keyword evidence="3" id="KW-1185">Reference proteome</keyword>
<evidence type="ECO:0000313" key="2">
    <source>
        <dbReference type="EMBL" id="PNW78572.1"/>
    </source>
</evidence>
<dbReference type="KEGG" id="cre:CHLRE_09g391700v5"/>
<reference evidence="2 3" key="1">
    <citation type="journal article" date="2007" name="Science">
        <title>The Chlamydomonas genome reveals the evolution of key animal and plant functions.</title>
        <authorList>
            <person name="Merchant S.S."/>
            <person name="Prochnik S.E."/>
            <person name="Vallon O."/>
            <person name="Harris E.H."/>
            <person name="Karpowicz S.J."/>
            <person name="Witman G.B."/>
            <person name="Terry A."/>
            <person name="Salamov A."/>
            <person name="Fritz-Laylin L.K."/>
            <person name="Marechal-Drouard L."/>
            <person name="Marshall W.F."/>
            <person name="Qu L.H."/>
            <person name="Nelson D.R."/>
            <person name="Sanderfoot A.A."/>
            <person name="Spalding M.H."/>
            <person name="Kapitonov V.V."/>
            <person name="Ren Q."/>
            <person name="Ferris P."/>
            <person name="Lindquist E."/>
            <person name="Shapiro H."/>
            <person name="Lucas S.M."/>
            <person name="Grimwood J."/>
            <person name="Schmutz J."/>
            <person name="Cardol P."/>
            <person name="Cerutti H."/>
            <person name="Chanfreau G."/>
            <person name="Chen C.L."/>
            <person name="Cognat V."/>
            <person name="Croft M.T."/>
            <person name="Dent R."/>
            <person name="Dutcher S."/>
            <person name="Fernandez E."/>
            <person name="Fukuzawa H."/>
            <person name="Gonzalez-Ballester D."/>
            <person name="Gonzalez-Halphen D."/>
            <person name="Hallmann A."/>
            <person name="Hanikenne M."/>
            <person name="Hippler M."/>
            <person name="Inwood W."/>
            <person name="Jabbari K."/>
            <person name="Kalanon M."/>
            <person name="Kuras R."/>
            <person name="Lefebvre P.A."/>
            <person name="Lemaire S.D."/>
            <person name="Lobanov A.V."/>
            <person name="Lohr M."/>
            <person name="Manuell A."/>
            <person name="Meier I."/>
            <person name="Mets L."/>
            <person name="Mittag M."/>
            <person name="Mittelmeier T."/>
            <person name="Moroney J.V."/>
            <person name="Moseley J."/>
            <person name="Napoli C."/>
            <person name="Nedelcu A.M."/>
            <person name="Niyogi K."/>
            <person name="Novoselov S.V."/>
            <person name="Paulsen I.T."/>
            <person name="Pazour G."/>
            <person name="Purton S."/>
            <person name="Ral J.P."/>
            <person name="Riano-Pachon D.M."/>
            <person name="Riekhof W."/>
            <person name="Rymarquis L."/>
            <person name="Schroda M."/>
            <person name="Stern D."/>
            <person name="Umen J."/>
            <person name="Willows R."/>
            <person name="Wilson N."/>
            <person name="Zimmer S.L."/>
            <person name="Allmer J."/>
            <person name="Balk J."/>
            <person name="Bisova K."/>
            <person name="Chen C.J."/>
            <person name="Elias M."/>
            <person name="Gendler K."/>
            <person name="Hauser C."/>
            <person name="Lamb M.R."/>
            <person name="Ledford H."/>
            <person name="Long J.C."/>
            <person name="Minagawa J."/>
            <person name="Page M.D."/>
            <person name="Pan J."/>
            <person name="Pootakham W."/>
            <person name="Roje S."/>
            <person name="Rose A."/>
            <person name="Stahlberg E."/>
            <person name="Terauchi A.M."/>
            <person name="Yang P."/>
            <person name="Ball S."/>
            <person name="Bowler C."/>
            <person name="Dieckmann C.L."/>
            <person name="Gladyshev V.N."/>
            <person name="Green P."/>
            <person name="Jorgensen R."/>
            <person name="Mayfield S."/>
            <person name="Mueller-Roeber B."/>
            <person name="Rajamani S."/>
            <person name="Sayre R.T."/>
            <person name="Brokstein P."/>
            <person name="Dubchak I."/>
            <person name="Goodstein D."/>
            <person name="Hornick L."/>
            <person name="Huang Y.W."/>
            <person name="Jhaveri J."/>
            <person name="Luo Y."/>
            <person name="Martinez D."/>
            <person name="Ngau W.C."/>
            <person name="Otillar B."/>
            <person name="Poliakov A."/>
            <person name="Porter A."/>
            <person name="Szajkowski L."/>
            <person name="Werner G."/>
            <person name="Zhou K."/>
            <person name="Grigoriev I.V."/>
            <person name="Rokhsar D.S."/>
            <person name="Grossman A.R."/>
        </authorList>
    </citation>
    <scope>NUCLEOTIDE SEQUENCE [LARGE SCALE GENOMIC DNA]</scope>
    <source>
        <strain evidence="3">CC-503</strain>
    </source>
</reference>
<evidence type="ECO:0000313" key="3">
    <source>
        <dbReference type="Proteomes" id="UP000006906"/>
    </source>
</evidence>
<evidence type="ECO:0000256" key="1">
    <source>
        <dbReference type="SAM" id="MobiDB-lite"/>
    </source>
</evidence>
<feature type="region of interest" description="Disordered" evidence="1">
    <location>
        <begin position="146"/>
        <end position="204"/>
    </location>
</feature>
<dbReference type="InParanoid" id="A0A2K3DDF8"/>
<sequence>MPMTAGVTHSAGVLSRPKAQVSAQCRARAPRSAGCGPRLCPRKHRLARLVSAASGEPGPSSGSEAMHVAVETASSPPTPSTALVTHLAALLMGLRDHAASITQHLHTATSSSAPATAAAHAMGGAEGGAGSGFSFGFHLPAPQGWGGGLRLPGTGAGGSPQGPSMRQLPLGKPPAVPPSLSPRSTGPPHTQHQRRELPEEEQWDDEHLWAPSPAALFLPWAYGDHPHNGEPAAPPATSTSNSHSTSPALSRASPAAFPSASAPLVLPFSLLLPPRLASVHAALGAHVAGLAIAMNSAASLQQRLAHGAAARLGAAAAAAERARRRLPPPADLPSLVHHSATAAAAAAEEGLALALSHAAASASAAAAGLPAAAAAVTGSAAAAAAAGAVTAPHLHMLRSSRRRLRASVVPLLDTLRGLRRGCTTHVLLRFILHSALQPGLRRQLLMRLDVAAQRAAQLALLQEQHEAWAAQQPALLHLGTSRHHHLGRHGHQQGHQHKQHKQPNHPHLPTSAGPGGRPTTAPGGAVAGRMAAGSGGGVSGGAAGALPAPAPLSARWYRSVFAAEMRACVRQLELGGCGDGVSASATSPPSALPATPSAAPSAKRTASSGGLTAAGAAAAGAAGAEVFAGYRDDATAAVGEPPGAFDLRDLYRLIRVLEVAAEDLEAYE</sequence>
<feature type="compositionally biased region" description="Basic residues" evidence="1">
    <location>
        <begin position="483"/>
        <end position="504"/>
    </location>
</feature>
<protein>
    <submittedName>
        <fullName evidence="2">Uncharacterized protein</fullName>
    </submittedName>
</protein>